<feature type="region of interest" description="Disordered" evidence="1">
    <location>
        <begin position="94"/>
        <end position="219"/>
    </location>
</feature>
<evidence type="ECO:0000313" key="2">
    <source>
        <dbReference type="Proteomes" id="UP000887575"/>
    </source>
</evidence>
<proteinExistence type="predicted"/>
<feature type="compositionally biased region" description="Acidic residues" evidence="1">
    <location>
        <begin position="110"/>
        <end position="121"/>
    </location>
</feature>
<feature type="compositionally biased region" description="Basic and acidic residues" evidence="1">
    <location>
        <begin position="100"/>
        <end position="109"/>
    </location>
</feature>
<feature type="compositionally biased region" description="Low complexity" evidence="1">
    <location>
        <begin position="185"/>
        <end position="194"/>
    </location>
</feature>
<evidence type="ECO:0000313" key="3">
    <source>
        <dbReference type="WBParaSite" id="MBELARI_LOCUS7862"/>
    </source>
</evidence>
<name>A0AAF3FMH8_9BILA</name>
<dbReference type="Proteomes" id="UP000887575">
    <property type="component" value="Unassembled WGS sequence"/>
</dbReference>
<organism evidence="2 3">
    <name type="scientific">Mesorhabditis belari</name>
    <dbReference type="NCBI Taxonomy" id="2138241"/>
    <lineage>
        <taxon>Eukaryota</taxon>
        <taxon>Metazoa</taxon>
        <taxon>Ecdysozoa</taxon>
        <taxon>Nematoda</taxon>
        <taxon>Chromadorea</taxon>
        <taxon>Rhabditida</taxon>
        <taxon>Rhabditina</taxon>
        <taxon>Rhabditomorpha</taxon>
        <taxon>Rhabditoidea</taxon>
        <taxon>Rhabditidae</taxon>
        <taxon>Mesorhabditinae</taxon>
        <taxon>Mesorhabditis</taxon>
    </lineage>
</organism>
<feature type="compositionally biased region" description="Basic and acidic residues" evidence="1">
    <location>
        <begin position="122"/>
        <end position="133"/>
    </location>
</feature>
<feature type="compositionally biased region" description="Basic and acidic residues" evidence="1">
    <location>
        <begin position="142"/>
        <end position="184"/>
    </location>
</feature>
<feature type="compositionally biased region" description="Basic residues" evidence="1">
    <location>
        <begin position="208"/>
        <end position="219"/>
    </location>
</feature>
<reference evidence="3" key="1">
    <citation type="submission" date="2024-02" db="UniProtKB">
        <authorList>
            <consortium name="WormBaseParasite"/>
        </authorList>
    </citation>
    <scope>IDENTIFICATION</scope>
</reference>
<sequence length="219" mass="25705">MNVRTKYERTAKPVQKADEEQKIRYPVNLQRRATCWRRTTRRTAMRRRKTRKEGTIRPTFKSIDGREKWTTKFFIRFYYSTFDRFISMPNAQELAGKNAPGEKPKKGYDDVPEISLDDDDDPIKKSFKNEKPLGKQSKKGKKGEEKKNKATIKSEKEKDKMDKKEIEKDKAIEKRKENAKEKEPASTPTTTTPSKENKPSQHESITPKNKKKKRCCAIM</sequence>
<dbReference type="WBParaSite" id="MBELARI_LOCUS7862">
    <property type="protein sequence ID" value="MBELARI_LOCUS7862"/>
    <property type="gene ID" value="MBELARI_LOCUS7862"/>
</dbReference>
<protein>
    <submittedName>
        <fullName evidence="3">Uncharacterized protein</fullName>
    </submittedName>
</protein>
<keyword evidence="2" id="KW-1185">Reference proteome</keyword>
<evidence type="ECO:0000256" key="1">
    <source>
        <dbReference type="SAM" id="MobiDB-lite"/>
    </source>
</evidence>
<accession>A0AAF3FMH8</accession>
<dbReference type="AlphaFoldDB" id="A0AAF3FMH8"/>